<dbReference type="HOGENOM" id="CLU_1261690_0_0_1"/>
<keyword evidence="3" id="KW-1185">Reference proteome</keyword>
<reference evidence="3" key="2">
    <citation type="submission" date="2015-01" db="EMBL/GenBank/DDBJ databases">
        <title>Evolutionary Origins and Diversification of the Mycorrhizal Mutualists.</title>
        <authorList>
            <consortium name="DOE Joint Genome Institute"/>
            <consortium name="Mycorrhizal Genomics Consortium"/>
            <person name="Kohler A."/>
            <person name="Kuo A."/>
            <person name="Nagy L.G."/>
            <person name="Floudas D."/>
            <person name="Copeland A."/>
            <person name="Barry K.W."/>
            <person name="Cichocki N."/>
            <person name="Veneault-Fourrey C."/>
            <person name="LaButti K."/>
            <person name="Lindquist E.A."/>
            <person name="Lipzen A."/>
            <person name="Lundell T."/>
            <person name="Morin E."/>
            <person name="Murat C."/>
            <person name="Riley R."/>
            <person name="Ohm R."/>
            <person name="Sun H."/>
            <person name="Tunlid A."/>
            <person name="Henrissat B."/>
            <person name="Grigoriev I.V."/>
            <person name="Hibbett D.S."/>
            <person name="Martin F."/>
        </authorList>
    </citation>
    <scope>NUCLEOTIDE SEQUENCE [LARGE SCALE GENOMIC DNA]</scope>
    <source>
        <strain evidence="3">LaAM-08-1</strain>
    </source>
</reference>
<sequence length="219" mass="24655">MIELLVYCIVQGNEMHLEEDTGAGATNLKRSQEELRMAMISIFEVVWRDLHGLLPSGGTAKFHRCLVTQAVVMFGNALAMYIDPESSHPFMARPNTLERAVKAVTIDVIAVWLKEALLSKEINNDVLASELRALCYFVITDMETCTYKEIAVALKRQLDRGDRVITPAVFYASEQRHQEPHNDKTNIRGNGDDGGTRQGLDNRRPELLIDLFCSYFPAP</sequence>
<name>A0A0C9XRE7_9AGAR</name>
<feature type="region of interest" description="Disordered" evidence="1">
    <location>
        <begin position="175"/>
        <end position="201"/>
    </location>
</feature>
<evidence type="ECO:0000313" key="2">
    <source>
        <dbReference type="EMBL" id="KIK07571.1"/>
    </source>
</evidence>
<proteinExistence type="predicted"/>
<protein>
    <submittedName>
        <fullName evidence="2">Uncharacterized protein</fullName>
    </submittedName>
</protein>
<gene>
    <name evidence="2" type="ORF">K443DRAFT_119490</name>
</gene>
<organism evidence="2 3">
    <name type="scientific">Laccaria amethystina LaAM-08-1</name>
    <dbReference type="NCBI Taxonomy" id="1095629"/>
    <lineage>
        <taxon>Eukaryota</taxon>
        <taxon>Fungi</taxon>
        <taxon>Dikarya</taxon>
        <taxon>Basidiomycota</taxon>
        <taxon>Agaricomycotina</taxon>
        <taxon>Agaricomycetes</taxon>
        <taxon>Agaricomycetidae</taxon>
        <taxon>Agaricales</taxon>
        <taxon>Agaricineae</taxon>
        <taxon>Hydnangiaceae</taxon>
        <taxon>Laccaria</taxon>
    </lineage>
</organism>
<reference evidence="2 3" key="1">
    <citation type="submission" date="2014-04" db="EMBL/GenBank/DDBJ databases">
        <authorList>
            <consortium name="DOE Joint Genome Institute"/>
            <person name="Kuo A."/>
            <person name="Kohler A."/>
            <person name="Nagy L.G."/>
            <person name="Floudas D."/>
            <person name="Copeland A."/>
            <person name="Barry K.W."/>
            <person name="Cichocki N."/>
            <person name="Veneault-Fourrey C."/>
            <person name="LaButti K."/>
            <person name="Lindquist E.A."/>
            <person name="Lipzen A."/>
            <person name="Lundell T."/>
            <person name="Morin E."/>
            <person name="Murat C."/>
            <person name="Sun H."/>
            <person name="Tunlid A."/>
            <person name="Henrissat B."/>
            <person name="Grigoriev I.V."/>
            <person name="Hibbett D.S."/>
            <person name="Martin F."/>
            <person name="Nordberg H.P."/>
            <person name="Cantor M.N."/>
            <person name="Hua S.X."/>
        </authorList>
    </citation>
    <scope>NUCLEOTIDE SEQUENCE [LARGE SCALE GENOMIC DNA]</scope>
    <source>
        <strain evidence="2 3">LaAM-08-1</strain>
    </source>
</reference>
<dbReference type="AlphaFoldDB" id="A0A0C9XRE7"/>
<evidence type="ECO:0000256" key="1">
    <source>
        <dbReference type="SAM" id="MobiDB-lite"/>
    </source>
</evidence>
<dbReference type="Proteomes" id="UP000054477">
    <property type="component" value="Unassembled WGS sequence"/>
</dbReference>
<dbReference type="EMBL" id="KN838546">
    <property type="protein sequence ID" value="KIK07571.1"/>
    <property type="molecule type" value="Genomic_DNA"/>
</dbReference>
<evidence type="ECO:0000313" key="3">
    <source>
        <dbReference type="Proteomes" id="UP000054477"/>
    </source>
</evidence>
<dbReference type="OrthoDB" id="10640082at2759"/>
<accession>A0A0C9XRE7</accession>